<dbReference type="OrthoDB" id="3542681at2759"/>
<keyword evidence="5" id="KW-1185">Reference proteome</keyword>
<evidence type="ECO:0000313" key="4">
    <source>
        <dbReference type="EMBL" id="KAH7119480.1"/>
    </source>
</evidence>
<dbReference type="Pfam" id="PF00010">
    <property type="entry name" value="HLH"/>
    <property type="match status" value="1"/>
</dbReference>
<feature type="compositionally biased region" description="Basic residues" evidence="2">
    <location>
        <begin position="42"/>
        <end position="54"/>
    </location>
</feature>
<keyword evidence="1" id="KW-0175">Coiled coil</keyword>
<name>A0A9P9IHF9_9HYPO</name>
<evidence type="ECO:0000259" key="3">
    <source>
        <dbReference type="PROSITE" id="PS50888"/>
    </source>
</evidence>
<dbReference type="PROSITE" id="PS50888">
    <property type="entry name" value="BHLH"/>
    <property type="match status" value="1"/>
</dbReference>
<dbReference type="Proteomes" id="UP000717696">
    <property type="component" value="Unassembled WGS sequence"/>
</dbReference>
<evidence type="ECO:0000256" key="2">
    <source>
        <dbReference type="SAM" id="MobiDB-lite"/>
    </source>
</evidence>
<evidence type="ECO:0000256" key="1">
    <source>
        <dbReference type="SAM" id="Coils"/>
    </source>
</evidence>
<feature type="coiled-coil region" evidence="1">
    <location>
        <begin position="141"/>
        <end position="168"/>
    </location>
</feature>
<dbReference type="InterPro" id="IPR036638">
    <property type="entry name" value="HLH_DNA-bd_sf"/>
</dbReference>
<organism evidence="4 5">
    <name type="scientific">Dactylonectria estremocensis</name>
    <dbReference type="NCBI Taxonomy" id="1079267"/>
    <lineage>
        <taxon>Eukaryota</taxon>
        <taxon>Fungi</taxon>
        <taxon>Dikarya</taxon>
        <taxon>Ascomycota</taxon>
        <taxon>Pezizomycotina</taxon>
        <taxon>Sordariomycetes</taxon>
        <taxon>Hypocreomycetidae</taxon>
        <taxon>Hypocreales</taxon>
        <taxon>Nectriaceae</taxon>
        <taxon>Dactylonectria</taxon>
    </lineage>
</organism>
<comment type="caution">
    <text evidence="4">The sequence shown here is derived from an EMBL/GenBank/DDBJ whole genome shotgun (WGS) entry which is preliminary data.</text>
</comment>
<dbReference type="EMBL" id="JAGMUU010000030">
    <property type="protein sequence ID" value="KAH7119480.1"/>
    <property type="molecule type" value="Genomic_DNA"/>
</dbReference>
<reference evidence="4" key="1">
    <citation type="journal article" date="2021" name="Nat. Commun.">
        <title>Genetic determinants of endophytism in the Arabidopsis root mycobiome.</title>
        <authorList>
            <person name="Mesny F."/>
            <person name="Miyauchi S."/>
            <person name="Thiergart T."/>
            <person name="Pickel B."/>
            <person name="Atanasova L."/>
            <person name="Karlsson M."/>
            <person name="Huettel B."/>
            <person name="Barry K.W."/>
            <person name="Haridas S."/>
            <person name="Chen C."/>
            <person name="Bauer D."/>
            <person name="Andreopoulos W."/>
            <person name="Pangilinan J."/>
            <person name="LaButti K."/>
            <person name="Riley R."/>
            <person name="Lipzen A."/>
            <person name="Clum A."/>
            <person name="Drula E."/>
            <person name="Henrissat B."/>
            <person name="Kohler A."/>
            <person name="Grigoriev I.V."/>
            <person name="Martin F.M."/>
            <person name="Hacquard S."/>
        </authorList>
    </citation>
    <scope>NUCLEOTIDE SEQUENCE</scope>
    <source>
        <strain evidence="4">MPI-CAGE-AT-0021</strain>
    </source>
</reference>
<feature type="compositionally biased region" description="Polar residues" evidence="2">
    <location>
        <begin position="15"/>
        <end position="29"/>
    </location>
</feature>
<dbReference type="Gene3D" id="4.10.280.10">
    <property type="entry name" value="Helix-loop-helix DNA-binding domain"/>
    <property type="match status" value="1"/>
</dbReference>
<gene>
    <name evidence="4" type="ORF">B0J13DRAFT_457719</name>
</gene>
<feature type="domain" description="BHLH" evidence="3">
    <location>
        <begin position="75"/>
        <end position="151"/>
    </location>
</feature>
<proteinExistence type="predicted"/>
<sequence length="171" mass="19546">MTSLIEDTVAVLQSATNDNTLKSPESQTSIEEKPNTRVLRTASRKSKNRGRTNKHSTFSTLSRQEDRALTSQITHARNSHNKVEKQYRNRLNQHFLNLLNVLPRIVEADSQTDFEIGGNKACKFGRVKHDDSMQFSKGEVLEMASRCIQTLKQEREELHEVINQLLGRESP</sequence>
<feature type="region of interest" description="Disordered" evidence="2">
    <location>
        <begin position="15"/>
        <end position="66"/>
    </location>
</feature>
<accession>A0A9P9IHF9</accession>
<evidence type="ECO:0000313" key="5">
    <source>
        <dbReference type="Proteomes" id="UP000717696"/>
    </source>
</evidence>
<dbReference type="GO" id="GO:0046983">
    <property type="term" value="F:protein dimerization activity"/>
    <property type="evidence" value="ECO:0007669"/>
    <property type="project" value="InterPro"/>
</dbReference>
<dbReference type="InterPro" id="IPR011598">
    <property type="entry name" value="bHLH_dom"/>
</dbReference>
<protein>
    <recommendedName>
        <fullName evidence="3">BHLH domain-containing protein</fullName>
    </recommendedName>
</protein>
<dbReference type="SUPFAM" id="SSF47459">
    <property type="entry name" value="HLH, helix-loop-helix DNA-binding domain"/>
    <property type="match status" value="1"/>
</dbReference>
<dbReference type="SMART" id="SM00353">
    <property type="entry name" value="HLH"/>
    <property type="match status" value="1"/>
</dbReference>
<dbReference type="AlphaFoldDB" id="A0A9P9IHF9"/>